<evidence type="ECO:0000256" key="1">
    <source>
        <dbReference type="SAM" id="MobiDB-lite"/>
    </source>
</evidence>
<evidence type="ECO:0000313" key="3">
    <source>
        <dbReference type="EMBL" id="MEQ3552702.1"/>
    </source>
</evidence>
<dbReference type="Gene3D" id="2.30.40.10">
    <property type="entry name" value="Urease, subunit C, domain 1"/>
    <property type="match status" value="1"/>
</dbReference>
<keyword evidence="4" id="KW-1185">Reference proteome</keyword>
<gene>
    <name evidence="3" type="ORF">WIS52_19695</name>
</gene>
<organism evidence="3 4">
    <name type="scientific">Pseudonocardia nematodicida</name>
    <dbReference type="NCBI Taxonomy" id="1206997"/>
    <lineage>
        <taxon>Bacteria</taxon>
        <taxon>Bacillati</taxon>
        <taxon>Actinomycetota</taxon>
        <taxon>Actinomycetes</taxon>
        <taxon>Pseudonocardiales</taxon>
        <taxon>Pseudonocardiaceae</taxon>
        <taxon>Pseudonocardia</taxon>
    </lineage>
</organism>
<dbReference type="EMBL" id="JBEDNQ010000008">
    <property type="protein sequence ID" value="MEQ3552702.1"/>
    <property type="molecule type" value="Genomic_DNA"/>
</dbReference>
<feature type="domain" description="Amidohydrolase-related" evidence="2">
    <location>
        <begin position="59"/>
        <end position="404"/>
    </location>
</feature>
<dbReference type="Gene3D" id="3.20.20.140">
    <property type="entry name" value="Metal-dependent hydrolases"/>
    <property type="match status" value="1"/>
</dbReference>
<evidence type="ECO:0000259" key="2">
    <source>
        <dbReference type="Pfam" id="PF01979"/>
    </source>
</evidence>
<name>A0ABV1KE12_9PSEU</name>
<comment type="caution">
    <text evidence="3">The sequence shown here is derived from an EMBL/GenBank/DDBJ whole genome shotgun (WGS) entry which is preliminary data.</text>
</comment>
<dbReference type="PANTHER" id="PTHR43135:SF3">
    <property type="entry name" value="ALPHA-D-RIBOSE 1-METHYLPHOSPHONATE 5-TRIPHOSPHATE DIPHOSPHATASE"/>
    <property type="match status" value="1"/>
</dbReference>
<proteinExistence type="predicted"/>
<dbReference type="RefSeq" id="WP_349299773.1">
    <property type="nucleotide sequence ID" value="NZ_JBEDNQ010000008.1"/>
</dbReference>
<dbReference type="InterPro" id="IPR006680">
    <property type="entry name" value="Amidohydro-rel"/>
</dbReference>
<evidence type="ECO:0000313" key="4">
    <source>
        <dbReference type="Proteomes" id="UP001494902"/>
    </source>
</evidence>
<dbReference type="SUPFAM" id="SSF51338">
    <property type="entry name" value="Composite domain of metallo-dependent hydrolases"/>
    <property type="match status" value="1"/>
</dbReference>
<sequence length="421" mass="45106">MSYLFVNADVFDGTGTAPFPADVLVRGNRIERVTARGALADVLAPAAEDVEVVDGRGAVLMPGLVDGHTHLGFGSSVEHTATRRESDAEKALLVAHCGRVLLDHGFTSCHSGGNRLPATDLAARAAFDQGWLPGPRLRTTSWEGSAGIVSPDAPQFPGTAERASDPRSIVDFVHAMADLGVDSVKLTLTGESAVVPGTSRILQFTEQEVAAAAETARERDVWLIAHAHSAEAITLAVRYGVRTIYHASFADAAAVDALVAARDRVFVAPTPGIVWAHLNDEDHPATEEMETRETYQSVCRVARELHRRGVRLLIGGDYGFPFNPIGRNARDLRLFVEWFGMSPAEALRCATEYGGQVMGMGHELGLVREGHLADLLLVEGDPTADVTLLEHPGNLAVILKDGRVHKLDHARRGAAPTRVPA</sequence>
<dbReference type="InterPro" id="IPR032466">
    <property type="entry name" value="Metal_Hydrolase"/>
</dbReference>
<accession>A0ABV1KE12</accession>
<dbReference type="Proteomes" id="UP001494902">
    <property type="component" value="Unassembled WGS sequence"/>
</dbReference>
<dbReference type="InterPro" id="IPR011059">
    <property type="entry name" value="Metal-dep_hydrolase_composite"/>
</dbReference>
<reference evidence="3 4" key="1">
    <citation type="submission" date="2024-03" db="EMBL/GenBank/DDBJ databases">
        <title>Draft genome sequence of Pseudonocardia nematodicida JCM 31783.</title>
        <authorList>
            <person name="Butdee W."/>
            <person name="Duangmal K."/>
        </authorList>
    </citation>
    <scope>NUCLEOTIDE SEQUENCE [LARGE SCALE GENOMIC DNA]</scope>
    <source>
        <strain evidence="3 4">JCM 31783</strain>
    </source>
</reference>
<dbReference type="Pfam" id="PF01979">
    <property type="entry name" value="Amidohydro_1"/>
    <property type="match status" value="1"/>
</dbReference>
<dbReference type="PANTHER" id="PTHR43135">
    <property type="entry name" value="ALPHA-D-RIBOSE 1-METHYLPHOSPHONATE 5-TRIPHOSPHATE DIPHOSPHATASE"/>
    <property type="match status" value="1"/>
</dbReference>
<protein>
    <submittedName>
        <fullName evidence="3">Amidohydrolase family protein</fullName>
    </submittedName>
</protein>
<feature type="region of interest" description="Disordered" evidence="1">
    <location>
        <begin position="142"/>
        <end position="162"/>
    </location>
</feature>
<dbReference type="InterPro" id="IPR051781">
    <property type="entry name" value="Metallo-dep_Hydrolase"/>
</dbReference>
<dbReference type="SUPFAM" id="SSF51556">
    <property type="entry name" value="Metallo-dependent hydrolases"/>
    <property type="match status" value="1"/>
</dbReference>